<dbReference type="Proteomes" id="UP000702209">
    <property type="component" value="Unassembled WGS sequence"/>
</dbReference>
<evidence type="ECO:0000313" key="2">
    <source>
        <dbReference type="EMBL" id="MBF6300161.1"/>
    </source>
</evidence>
<proteinExistence type="predicted"/>
<feature type="region of interest" description="Disordered" evidence="1">
    <location>
        <begin position="1"/>
        <end position="33"/>
    </location>
</feature>
<evidence type="ECO:0000256" key="1">
    <source>
        <dbReference type="SAM" id="MobiDB-lite"/>
    </source>
</evidence>
<sequence length="145" mass="15323">MDAVLVGDPDRGPEHTLSAEPDTGLGSRFGSSGHGRPPFLAVIVQRKAAPLTAIRPQRNPPPQGWAVDRPVDAGWPRAASTARRAVSADTVGHRGKQQDLVTLTELIEAGKVTPVIDRCYPFGEISAAIEYQEAGHASGKVVVTV</sequence>
<name>A0ABS0CV17_9NOCA</name>
<dbReference type="EMBL" id="JADLQX010000016">
    <property type="protein sequence ID" value="MBF6300161.1"/>
    <property type="molecule type" value="Genomic_DNA"/>
</dbReference>
<gene>
    <name evidence="2" type="ORF">IU459_21815</name>
</gene>
<dbReference type="Gene3D" id="3.90.180.10">
    <property type="entry name" value="Medium-chain alcohol dehydrogenases, catalytic domain"/>
    <property type="match status" value="1"/>
</dbReference>
<organism evidence="2 3">
    <name type="scientific">Nocardia amamiensis</name>
    <dbReference type="NCBI Taxonomy" id="404578"/>
    <lineage>
        <taxon>Bacteria</taxon>
        <taxon>Bacillati</taxon>
        <taxon>Actinomycetota</taxon>
        <taxon>Actinomycetes</taxon>
        <taxon>Mycobacteriales</taxon>
        <taxon>Nocardiaceae</taxon>
        <taxon>Nocardia</taxon>
    </lineage>
</organism>
<comment type="caution">
    <text evidence="2">The sequence shown here is derived from an EMBL/GenBank/DDBJ whole genome shotgun (WGS) entry which is preliminary data.</text>
</comment>
<dbReference type="Gene3D" id="3.40.50.720">
    <property type="entry name" value="NAD(P)-binding Rossmann-like Domain"/>
    <property type="match status" value="1"/>
</dbReference>
<accession>A0ABS0CV17</accession>
<dbReference type="Pfam" id="PF13602">
    <property type="entry name" value="ADH_zinc_N_2"/>
    <property type="match status" value="1"/>
</dbReference>
<reference evidence="2 3" key="1">
    <citation type="submission" date="2020-10" db="EMBL/GenBank/DDBJ databases">
        <title>Identification of Nocardia species via Next-generation sequencing and recognition of intraspecies genetic diversity.</title>
        <authorList>
            <person name="Li P."/>
            <person name="Li P."/>
            <person name="Lu B."/>
        </authorList>
    </citation>
    <scope>NUCLEOTIDE SEQUENCE [LARGE SCALE GENOMIC DNA]</scope>
    <source>
        <strain evidence="2 3">BJ06-0157</strain>
    </source>
</reference>
<keyword evidence="3" id="KW-1185">Reference proteome</keyword>
<feature type="region of interest" description="Disordered" evidence="1">
    <location>
        <begin position="51"/>
        <end position="71"/>
    </location>
</feature>
<evidence type="ECO:0000313" key="3">
    <source>
        <dbReference type="Proteomes" id="UP000702209"/>
    </source>
</evidence>
<protein>
    <submittedName>
        <fullName evidence="2">Zinc-binding dehydrogenase</fullName>
    </submittedName>
</protein>